<feature type="non-terminal residue" evidence="1">
    <location>
        <position position="136"/>
    </location>
</feature>
<accession>A0ABW5SXH6</accession>
<organism evidence="1 2">
    <name type="scientific">Paenibacillus shunpengii</name>
    <dbReference type="NCBI Taxonomy" id="2054424"/>
    <lineage>
        <taxon>Bacteria</taxon>
        <taxon>Bacillati</taxon>
        <taxon>Bacillota</taxon>
        <taxon>Bacilli</taxon>
        <taxon>Bacillales</taxon>
        <taxon>Paenibacillaceae</taxon>
        <taxon>Paenibacillus</taxon>
    </lineage>
</organism>
<protein>
    <submittedName>
        <fullName evidence="1">Phage head morphogenesis protein</fullName>
    </submittedName>
</protein>
<gene>
    <name evidence="1" type="ORF">ACFSVM_25490</name>
</gene>
<evidence type="ECO:0000313" key="2">
    <source>
        <dbReference type="Proteomes" id="UP001597540"/>
    </source>
</evidence>
<dbReference type="Proteomes" id="UP001597540">
    <property type="component" value="Unassembled WGS sequence"/>
</dbReference>
<name>A0ABW5SXH6_9BACL</name>
<evidence type="ECO:0000313" key="1">
    <source>
        <dbReference type="EMBL" id="MFD2703787.1"/>
    </source>
</evidence>
<reference evidence="2" key="1">
    <citation type="journal article" date="2019" name="Int. J. Syst. Evol. Microbiol.">
        <title>The Global Catalogue of Microorganisms (GCM) 10K type strain sequencing project: providing services to taxonomists for standard genome sequencing and annotation.</title>
        <authorList>
            <consortium name="The Broad Institute Genomics Platform"/>
            <consortium name="The Broad Institute Genome Sequencing Center for Infectious Disease"/>
            <person name="Wu L."/>
            <person name="Ma J."/>
        </authorList>
    </citation>
    <scope>NUCLEOTIDE SEQUENCE [LARGE SCALE GENOMIC DNA]</scope>
    <source>
        <strain evidence="2">KCTC 33849</strain>
    </source>
</reference>
<dbReference type="EMBL" id="JBHUMJ010000015">
    <property type="protein sequence ID" value="MFD2703787.1"/>
    <property type="molecule type" value="Genomic_DNA"/>
</dbReference>
<comment type="caution">
    <text evidence="1">The sequence shown here is derived from an EMBL/GenBank/DDBJ whole genome shotgun (WGS) entry which is preliminary data.</text>
</comment>
<sequence>MRSDEYWIKRMEALLGMELNKAEDYLTQLRREYRKADAAIRHDIEVFYARFAKNNEIGLTEARQILKGKELEEFRWTVEDYISKGKENAYDESWMKELLNASIRVRVTRLEALLLQMRQHIEVLTKSKLDGTDELL</sequence>
<proteinExistence type="predicted"/>
<keyword evidence="2" id="KW-1185">Reference proteome</keyword>